<name>A0ACC1SCH9_9HYPO</name>
<proteinExistence type="predicted"/>
<dbReference type="Proteomes" id="UP001148629">
    <property type="component" value="Unassembled WGS sequence"/>
</dbReference>
<sequence length="393" mass="43838">MVQKFILQNFFSAKAPLPSAVVGGGATTVADAAGVWTAGHQDNPVNLSIFSVAATFALWIRPRRRLTAHGVNCDPIPSFSTLKLALASPTMSLHLTASCPRAAARQLLAASRGFSTTATALQNHVPPESPSYIRLPTPPQSDEKKLPRVRGQLPVPREVFPRIEGDRKVRADYIKQTVPKPAKPQAPKNETQQWKQKMASARRQNLELGLKELWVRRNRRDAVHNARVSQKFREHNAAVKAAEREDDRLTRSTVLDSVLDTKTYPDPERFARADRSRSKVQAIEAAKAEARRDALMELYINASNFIVSENELKAEIDHVFAEDYFKKQGQAAGRYGSAQNAWDIWGKPTSIANLLESTTGTSSKTMDFYETEFDRSAKRQKRIAEEFTGGKME</sequence>
<reference evidence="1" key="1">
    <citation type="submission" date="2022-08" db="EMBL/GenBank/DDBJ databases">
        <title>Genome Sequence of Fusarium decemcellulare.</title>
        <authorList>
            <person name="Buettner E."/>
        </authorList>
    </citation>
    <scope>NUCLEOTIDE SEQUENCE</scope>
    <source>
        <strain evidence="1">Babe19</strain>
    </source>
</reference>
<evidence type="ECO:0000313" key="2">
    <source>
        <dbReference type="Proteomes" id="UP001148629"/>
    </source>
</evidence>
<comment type="caution">
    <text evidence="1">The sequence shown here is derived from an EMBL/GenBank/DDBJ whole genome shotgun (WGS) entry which is preliminary data.</text>
</comment>
<protein>
    <submittedName>
        <fullName evidence="1">Uncharacterized protein</fullName>
    </submittedName>
</protein>
<evidence type="ECO:0000313" key="1">
    <source>
        <dbReference type="EMBL" id="KAJ3536531.1"/>
    </source>
</evidence>
<accession>A0ACC1SCH9</accession>
<dbReference type="EMBL" id="JANRMS010000635">
    <property type="protein sequence ID" value="KAJ3536531.1"/>
    <property type="molecule type" value="Genomic_DNA"/>
</dbReference>
<organism evidence="1 2">
    <name type="scientific">Fusarium decemcellulare</name>
    <dbReference type="NCBI Taxonomy" id="57161"/>
    <lineage>
        <taxon>Eukaryota</taxon>
        <taxon>Fungi</taxon>
        <taxon>Dikarya</taxon>
        <taxon>Ascomycota</taxon>
        <taxon>Pezizomycotina</taxon>
        <taxon>Sordariomycetes</taxon>
        <taxon>Hypocreomycetidae</taxon>
        <taxon>Hypocreales</taxon>
        <taxon>Nectriaceae</taxon>
        <taxon>Fusarium</taxon>
        <taxon>Fusarium decemcellulare species complex</taxon>
    </lineage>
</organism>
<gene>
    <name evidence="1" type="ORF">NM208_g6675</name>
</gene>
<keyword evidence="2" id="KW-1185">Reference proteome</keyword>